<protein>
    <recommendedName>
        <fullName evidence="1">DUF3669 domain-containing protein</fullName>
    </recommendedName>
</protein>
<dbReference type="Proteomes" id="UP000799302">
    <property type="component" value="Unassembled WGS sequence"/>
</dbReference>
<dbReference type="PANTHER" id="PTHR40780:SF3">
    <property type="entry name" value="DUF3669 DOMAIN-CONTAINING PROTEIN"/>
    <property type="match status" value="1"/>
</dbReference>
<evidence type="ECO:0000313" key="3">
    <source>
        <dbReference type="Proteomes" id="UP000799302"/>
    </source>
</evidence>
<feature type="domain" description="DUF3669" evidence="1">
    <location>
        <begin position="229"/>
        <end position="289"/>
    </location>
</feature>
<reference evidence="2" key="1">
    <citation type="journal article" date="2020" name="Stud. Mycol.">
        <title>101 Dothideomycetes genomes: a test case for predicting lifestyles and emergence of pathogens.</title>
        <authorList>
            <person name="Haridas S."/>
            <person name="Albert R."/>
            <person name="Binder M."/>
            <person name="Bloem J."/>
            <person name="Labutti K."/>
            <person name="Salamov A."/>
            <person name="Andreopoulos B."/>
            <person name="Baker S."/>
            <person name="Barry K."/>
            <person name="Bills G."/>
            <person name="Bluhm B."/>
            <person name="Cannon C."/>
            <person name="Castanera R."/>
            <person name="Culley D."/>
            <person name="Daum C."/>
            <person name="Ezra D."/>
            <person name="Gonzalez J."/>
            <person name="Henrissat B."/>
            <person name="Kuo A."/>
            <person name="Liang C."/>
            <person name="Lipzen A."/>
            <person name="Lutzoni F."/>
            <person name="Magnuson J."/>
            <person name="Mondo S."/>
            <person name="Nolan M."/>
            <person name="Ohm R."/>
            <person name="Pangilinan J."/>
            <person name="Park H.-J."/>
            <person name="Ramirez L."/>
            <person name="Alfaro M."/>
            <person name="Sun H."/>
            <person name="Tritt A."/>
            <person name="Yoshinaga Y."/>
            <person name="Zwiers L.-H."/>
            <person name="Turgeon B."/>
            <person name="Goodwin S."/>
            <person name="Spatafora J."/>
            <person name="Crous P."/>
            <person name="Grigoriev I."/>
        </authorList>
    </citation>
    <scope>NUCLEOTIDE SEQUENCE</scope>
    <source>
        <strain evidence="2">CBS 115976</strain>
    </source>
</reference>
<accession>A0A6A6UBM4</accession>
<dbReference type="InterPro" id="IPR022137">
    <property type="entry name" value="Znf_prot_DUF3669"/>
</dbReference>
<gene>
    <name evidence="2" type="ORF">BT63DRAFT_426003</name>
</gene>
<dbReference type="AlphaFoldDB" id="A0A6A6UBM4"/>
<sequence length="323" mass="36940">MEPLAKDRLREIGKGNCGSVWASSEANFCFKREDGGPGRSLHNDYIMHKKVLETLPAEATVQVPNCHEYIGQDDELWWRNQLHRFPKGRQPCNVLITERVPAFSKPVREKLIDLFCPETGKAVIYTSKADEDCIVRPYLGRRRQQRQLVAKSRLKAFGLRNYPLHIDQIQELNLDSAIYATIMADTLAQLFWIAHVDANDLEFVLAPPSSSKSDNVAIMESEILGKHVLWILDFDLCRDMSMDEDGVKQAVNAFLGNDPYYPRPDRDYCKELWTTFKNRFLETSQRILVKGPEALLPLLWVQLVEEKCIELALSRVSANSTSS</sequence>
<keyword evidence="3" id="KW-1185">Reference proteome</keyword>
<evidence type="ECO:0000313" key="2">
    <source>
        <dbReference type="EMBL" id="KAF2668733.1"/>
    </source>
</evidence>
<dbReference type="OrthoDB" id="2993351at2759"/>
<organism evidence="2 3">
    <name type="scientific">Microthyrium microscopicum</name>
    <dbReference type="NCBI Taxonomy" id="703497"/>
    <lineage>
        <taxon>Eukaryota</taxon>
        <taxon>Fungi</taxon>
        <taxon>Dikarya</taxon>
        <taxon>Ascomycota</taxon>
        <taxon>Pezizomycotina</taxon>
        <taxon>Dothideomycetes</taxon>
        <taxon>Dothideomycetes incertae sedis</taxon>
        <taxon>Microthyriales</taxon>
        <taxon>Microthyriaceae</taxon>
        <taxon>Microthyrium</taxon>
    </lineage>
</organism>
<dbReference type="Pfam" id="PF12417">
    <property type="entry name" value="DUF3669"/>
    <property type="match status" value="1"/>
</dbReference>
<name>A0A6A6UBM4_9PEZI</name>
<dbReference type="EMBL" id="MU004236">
    <property type="protein sequence ID" value="KAF2668733.1"/>
    <property type="molecule type" value="Genomic_DNA"/>
</dbReference>
<dbReference type="PANTHER" id="PTHR40780">
    <property type="entry name" value="DUF3669 DOMAIN-CONTAINING PROTEIN"/>
    <property type="match status" value="1"/>
</dbReference>
<evidence type="ECO:0000259" key="1">
    <source>
        <dbReference type="Pfam" id="PF12417"/>
    </source>
</evidence>
<proteinExistence type="predicted"/>